<evidence type="ECO:0000256" key="6">
    <source>
        <dbReference type="ARBA" id="ARBA00029455"/>
    </source>
</evidence>
<dbReference type="Pfam" id="PF04006">
    <property type="entry name" value="Mpp10"/>
    <property type="match status" value="2"/>
</dbReference>
<evidence type="ECO:0000256" key="4">
    <source>
        <dbReference type="ARBA" id="ARBA00023242"/>
    </source>
</evidence>
<feature type="compositionally biased region" description="Polar residues" evidence="7">
    <location>
        <begin position="167"/>
        <end position="190"/>
    </location>
</feature>
<feature type="region of interest" description="Disordered" evidence="7">
    <location>
        <begin position="428"/>
        <end position="477"/>
    </location>
</feature>
<comment type="similarity">
    <text evidence="6">Belongs to the MPP10 family.</text>
</comment>
<name>A0A1B1DX34_9APIC</name>
<dbReference type="Proteomes" id="UP000092716">
    <property type="component" value="Chromosome 6"/>
</dbReference>
<feature type="region of interest" description="Disordered" evidence="7">
    <location>
        <begin position="110"/>
        <end position="397"/>
    </location>
</feature>
<evidence type="ECO:0000256" key="3">
    <source>
        <dbReference type="ARBA" id="ARBA00022552"/>
    </source>
</evidence>
<feature type="compositionally biased region" description="Acidic residues" evidence="7">
    <location>
        <begin position="271"/>
        <end position="335"/>
    </location>
</feature>
<feature type="compositionally biased region" description="Acidic residues" evidence="7">
    <location>
        <begin position="373"/>
        <end position="387"/>
    </location>
</feature>
<dbReference type="PANTHER" id="PTHR17039">
    <property type="entry name" value="U3 SMALL NUCLEOLAR RIBONUCLEOPROTEIN PROTEIN MPP10"/>
    <property type="match status" value="1"/>
</dbReference>
<evidence type="ECO:0000256" key="1">
    <source>
        <dbReference type="ARBA" id="ARBA00004604"/>
    </source>
</evidence>
<feature type="compositionally biased region" description="Basic and acidic residues" evidence="7">
    <location>
        <begin position="203"/>
        <end position="214"/>
    </location>
</feature>
<dbReference type="GO" id="GO:0006364">
    <property type="term" value="P:rRNA processing"/>
    <property type="evidence" value="ECO:0007669"/>
    <property type="project" value="UniProtKB-KW"/>
</dbReference>
<dbReference type="GO" id="GO:0032040">
    <property type="term" value="C:small-subunit processome"/>
    <property type="evidence" value="ECO:0007669"/>
    <property type="project" value="TreeGrafter"/>
</dbReference>
<keyword evidence="3" id="KW-0698">rRNA processing</keyword>
<dbReference type="RefSeq" id="XP_019913884.1">
    <property type="nucleotide sequence ID" value="XM_020058241.1"/>
</dbReference>
<feature type="compositionally biased region" description="Low complexity" evidence="7">
    <location>
        <begin position="724"/>
        <end position="733"/>
    </location>
</feature>
<keyword evidence="5" id="KW-0687">Ribonucleoprotein</keyword>
<evidence type="ECO:0000256" key="2">
    <source>
        <dbReference type="ARBA" id="ARBA00022517"/>
    </source>
</evidence>
<keyword evidence="2" id="KW-0690">Ribosome biogenesis</keyword>
<evidence type="ECO:0000256" key="7">
    <source>
        <dbReference type="SAM" id="MobiDB-lite"/>
    </source>
</evidence>
<protein>
    <submittedName>
        <fullName evidence="8">Uncharacterized protein</fullName>
    </submittedName>
</protein>
<dbReference type="GO" id="GO:0034457">
    <property type="term" value="C:Mpp10 complex"/>
    <property type="evidence" value="ECO:0007669"/>
    <property type="project" value="InterPro"/>
</dbReference>
<evidence type="ECO:0000313" key="9">
    <source>
        <dbReference type="Proteomes" id="UP000092716"/>
    </source>
</evidence>
<dbReference type="VEuPathDB" id="PlasmoDB:PCOAH_00014320"/>
<feature type="region of interest" description="Disordered" evidence="7">
    <location>
        <begin position="678"/>
        <end position="740"/>
    </location>
</feature>
<reference evidence="9" key="1">
    <citation type="submission" date="2016-06" db="EMBL/GenBank/DDBJ databases">
        <title>First high quality genome sequence of Plasmodium coatneyi using continuous long reads from single molecule, real-time sequencing.</title>
        <authorList>
            <person name="Chien J.-T."/>
            <person name="Pakala S.B."/>
            <person name="Geraldo J.A."/>
            <person name="Lapp S.A."/>
            <person name="Barnwell J.W."/>
            <person name="Kissinger J.C."/>
            <person name="Galinski M.R."/>
            <person name="Humphrey J.C."/>
        </authorList>
    </citation>
    <scope>NUCLEOTIDE SEQUENCE [LARGE SCALE GENOMIC DNA]</scope>
    <source>
        <strain evidence="9">Hackeri</strain>
    </source>
</reference>
<comment type="subcellular location">
    <subcellularLocation>
        <location evidence="1">Nucleus</location>
        <location evidence="1">Nucleolus</location>
    </subcellularLocation>
</comment>
<feature type="compositionally biased region" description="Basic and acidic residues" evidence="7">
    <location>
        <begin position="348"/>
        <end position="372"/>
    </location>
</feature>
<dbReference type="OrthoDB" id="445326at2759"/>
<feature type="compositionally biased region" description="Acidic residues" evidence="7">
    <location>
        <begin position="448"/>
        <end position="459"/>
    </location>
</feature>
<organism evidence="8 9">
    <name type="scientific">Plasmodium coatneyi</name>
    <dbReference type="NCBI Taxonomy" id="208452"/>
    <lineage>
        <taxon>Eukaryota</taxon>
        <taxon>Sar</taxon>
        <taxon>Alveolata</taxon>
        <taxon>Apicomplexa</taxon>
        <taxon>Aconoidasida</taxon>
        <taxon>Haemosporida</taxon>
        <taxon>Plasmodiidae</taxon>
        <taxon>Plasmodium</taxon>
    </lineage>
</organism>
<dbReference type="PANTHER" id="PTHR17039:SF0">
    <property type="entry name" value="U3 SMALL NUCLEOLAR RIBONUCLEOPROTEIN PROTEIN MPP10"/>
    <property type="match status" value="1"/>
</dbReference>
<evidence type="ECO:0000256" key="5">
    <source>
        <dbReference type="ARBA" id="ARBA00023274"/>
    </source>
</evidence>
<accession>A0A1B1DX34</accession>
<dbReference type="GeneID" id="30908158"/>
<proteinExistence type="inferred from homology"/>
<feature type="compositionally biased region" description="Acidic residues" evidence="7">
    <location>
        <begin position="226"/>
        <end position="251"/>
    </location>
</feature>
<feature type="compositionally biased region" description="Acidic residues" evidence="7">
    <location>
        <begin position="116"/>
        <end position="127"/>
    </location>
</feature>
<evidence type="ECO:0000313" key="8">
    <source>
        <dbReference type="EMBL" id="ANQ07189.1"/>
    </source>
</evidence>
<dbReference type="GO" id="GO:0005732">
    <property type="term" value="C:sno(s)RNA-containing ribonucleoprotein complex"/>
    <property type="evidence" value="ECO:0007669"/>
    <property type="project" value="InterPro"/>
</dbReference>
<gene>
    <name evidence="8" type="ORF">PCOAH_00014320</name>
</gene>
<dbReference type="AlphaFoldDB" id="A0A1B1DX34"/>
<feature type="compositionally biased region" description="Basic and acidic residues" evidence="7">
    <location>
        <begin position="388"/>
        <end position="397"/>
    </location>
</feature>
<keyword evidence="4" id="KW-0539">Nucleus</keyword>
<sequence>MELLKVKRYAELIDEFARQADEPLQVEETSLEEKGTSQKGKKDVIEIIEYFSNMLVKYFYSEDQLNEISIVESGFDSEQLWLFIECLIKEKKLDNLLSFFEKYERELDSRVGNGTESEECSDEEEDATAGGATQKKRKVNTVNGTKRVKMKVGGPSSKRRKVHFSEEGSNFSNATTVSVDGSEVDQNNGSASGGDHFFDEDEMHQFLDKEERKVLRGQSGGSSNEGESDDGDDSGDDSGGDVDLNEFECDYEEGRKLKYGDFYQGGKNHEEDDNDDEEDDEEEEDEEEDGKYSDEEDDEEENDDDDEEEDEKSDVEEEDDDEEEDSDDDEDDDHGDDDRRGRNRRNRKERDEEIEQELHEINQFDSLHRGGDDDAESNDAASDDAGMDDAKMDRDKIEKELVQKKHWSLTGEVFAHDRPKNSLLNLNVDIPKLSSGGNDAYVSKAVGEEEDDDDDENTEGADGSQTEKGGKKHLSKSKRRNLLNDEIETVVKQRIQNMLFDDVEKKRIEDLDLLINESKEKDGKEDEVNFDHLNFNKSKLSLADEYTKKYEEEIKKNPSEKKEINLQKLELMNLYKKIIHCCDSLCNDYYLPKPALLNPSNKNDQFSSLHIEETVPIILSEKDRSAPEQLFQPGHIKQLDEMHQKEKKSIRKSNKVKRKKKLLHLFGQSGKGISELKKRNEYLTGKNKKVKEEKESAAKYGVGSKNQLQGKGPSRYDFAGAISQAQARDARGQAGKRQKG</sequence>
<dbReference type="EMBL" id="CP016244">
    <property type="protein sequence ID" value="ANQ07189.1"/>
    <property type="molecule type" value="Genomic_DNA"/>
</dbReference>
<dbReference type="KEGG" id="pcot:PCOAH_00014320"/>
<keyword evidence="9" id="KW-1185">Reference proteome</keyword>
<dbReference type="InterPro" id="IPR012173">
    <property type="entry name" value="Mpp10"/>
</dbReference>